<keyword evidence="1" id="KW-0805">Transcription regulation</keyword>
<reference evidence="7 8" key="1">
    <citation type="submission" date="2024-08" db="EMBL/GenBank/DDBJ databases">
        <authorList>
            <person name="Ishaq N."/>
        </authorList>
    </citation>
    <scope>NUCLEOTIDE SEQUENCE [LARGE SCALE GENOMIC DNA]</scope>
    <source>
        <strain evidence="7 8">DSM 18651</strain>
    </source>
</reference>
<keyword evidence="4" id="KW-0804">Transcription</keyword>
<dbReference type="InterPro" id="IPR014284">
    <property type="entry name" value="RNA_pol_sigma-70_dom"/>
</dbReference>
<evidence type="ECO:0000256" key="3">
    <source>
        <dbReference type="ARBA" id="ARBA00023125"/>
    </source>
</evidence>
<evidence type="ECO:0000256" key="1">
    <source>
        <dbReference type="ARBA" id="ARBA00023015"/>
    </source>
</evidence>
<evidence type="ECO:0000259" key="5">
    <source>
        <dbReference type="Pfam" id="PF04542"/>
    </source>
</evidence>
<dbReference type="Gene3D" id="1.10.1740.10">
    <property type="match status" value="1"/>
</dbReference>
<comment type="caution">
    <text evidence="7">The sequence shown here is derived from an EMBL/GenBank/DDBJ whole genome shotgun (WGS) entry which is preliminary data.</text>
</comment>
<dbReference type="SUPFAM" id="SSF88659">
    <property type="entry name" value="Sigma3 and sigma4 domains of RNA polymerase sigma factors"/>
    <property type="match status" value="1"/>
</dbReference>
<accession>A0ABV4NX96</accession>
<feature type="domain" description="RNA polymerase sigma-70 region 2" evidence="5">
    <location>
        <begin position="27"/>
        <end position="95"/>
    </location>
</feature>
<dbReference type="Pfam" id="PF04545">
    <property type="entry name" value="Sigma70_r4"/>
    <property type="match status" value="1"/>
</dbReference>
<dbReference type="EMBL" id="JBGMEK010000011">
    <property type="protein sequence ID" value="MFA0810736.1"/>
    <property type="molecule type" value="Genomic_DNA"/>
</dbReference>
<evidence type="ECO:0000259" key="6">
    <source>
        <dbReference type="Pfam" id="PF04545"/>
    </source>
</evidence>
<dbReference type="Gene3D" id="1.20.140.160">
    <property type="match status" value="1"/>
</dbReference>
<keyword evidence="3" id="KW-0238">DNA-binding</keyword>
<dbReference type="InterPro" id="IPR013324">
    <property type="entry name" value="RNA_pol_sigma_r3/r4-like"/>
</dbReference>
<dbReference type="InterPro" id="IPR000943">
    <property type="entry name" value="RNA_pol_sigma70"/>
</dbReference>
<keyword evidence="8" id="KW-1185">Reference proteome</keyword>
<keyword evidence="2" id="KW-0731">Sigma factor</keyword>
<dbReference type="PANTHER" id="PTHR30385">
    <property type="entry name" value="SIGMA FACTOR F FLAGELLAR"/>
    <property type="match status" value="1"/>
</dbReference>
<organism evidence="7 8">
    <name type="scientific">Microbulbifer epialgicus</name>
    <dbReference type="NCBI Taxonomy" id="393907"/>
    <lineage>
        <taxon>Bacteria</taxon>
        <taxon>Pseudomonadati</taxon>
        <taxon>Pseudomonadota</taxon>
        <taxon>Gammaproteobacteria</taxon>
        <taxon>Cellvibrionales</taxon>
        <taxon>Microbulbiferaceae</taxon>
        <taxon>Microbulbifer</taxon>
    </lineage>
</organism>
<evidence type="ECO:0000256" key="4">
    <source>
        <dbReference type="ARBA" id="ARBA00023163"/>
    </source>
</evidence>
<dbReference type="Pfam" id="PF04542">
    <property type="entry name" value="Sigma70_r2"/>
    <property type="match status" value="1"/>
</dbReference>
<evidence type="ECO:0000313" key="7">
    <source>
        <dbReference type="EMBL" id="MFA0810736.1"/>
    </source>
</evidence>
<evidence type="ECO:0000256" key="2">
    <source>
        <dbReference type="ARBA" id="ARBA00023082"/>
    </source>
</evidence>
<dbReference type="InterPro" id="IPR013325">
    <property type="entry name" value="RNA_pol_sigma_r2"/>
</dbReference>
<dbReference type="Proteomes" id="UP001569428">
    <property type="component" value="Unassembled WGS sequence"/>
</dbReference>
<gene>
    <name evidence="7" type="ORF">ACCI49_07360</name>
</gene>
<proteinExistence type="predicted"/>
<dbReference type="NCBIfam" id="TIGR02937">
    <property type="entry name" value="sigma70-ECF"/>
    <property type="match status" value="1"/>
</dbReference>
<protein>
    <submittedName>
        <fullName evidence="7">Sigma-70 family RNA polymerase sigma factor</fullName>
    </submittedName>
</protein>
<dbReference type="PRINTS" id="PR00046">
    <property type="entry name" value="SIGMA70FCT"/>
</dbReference>
<dbReference type="SUPFAM" id="SSF88946">
    <property type="entry name" value="Sigma2 domain of RNA polymerase sigma factors"/>
    <property type="match status" value="1"/>
</dbReference>
<feature type="domain" description="RNA polymerase sigma-70 region 4" evidence="6">
    <location>
        <begin position="181"/>
        <end position="226"/>
    </location>
</feature>
<dbReference type="RefSeq" id="WP_371838309.1">
    <property type="nucleotide sequence ID" value="NZ_JBGMEK010000011.1"/>
</dbReference>
<dbReference type="InterPro" id="IPR007630">
    <property type="entry name" value="RNA_pol_sigma70_r4"/>
</dbReference>
<evidence type="ECO:0000313" key="8">
    <source>
        <dbReference type="Proteomes" id="UP001569428"/>
    </source>
</evidence>
<sequence>MSIEDNVLTEMWDALSRPGMSNARTWLYEYYKDYGYYIAKRIYARRKFTGVDINDLYQLADVGLIEAIDRYDRTKKVNFKTYAAFRIRGSIANGLENYSERTSYYAGVTARKQIQQEVNFSGESFESNLFQTLISITLNLGYSYVLDAYDYVEEITNNESPYTSPEYSSFLSEILNKVGKMSNIHQDVIRMRYFEEASFSEIGRALNLSKTRSAQLHSEAIQLLRKSINSRFDFEC</sequence>
<dbReference type="InterPro" id="IPR007627">
    <property type="entry name" value="RNA_pol_sigma70_r2"/>
</dbReference>
<name>A0ABV4NX96_9GAMM</name>